<dbReference type="AlphaFoldDB" id="A0AAE0VGH1"/>
<dbReference type="Proteomes" id="UP001195483">
    <property type="component" value="Unassembled WGS sequence"/>
</dbReference>
<gene>
    <name evidence="2" type="ORF">CHS0354_017985</name>
</gene>
<accession>A0AAE0VGH1</accession>
<sequence>MREFESRFRIVETRKTYGAQFCRRNQKANETVEEYAAELKCLYDKAHANRDVETRQEDLLRKFLDGLHDDGARFHVEFVKEPKNIDEAAFQVVDFLETRKRPPGQDGYHDYKSKRPTRVVKCTESSESRDKTDTTDEEEKVCQIRKTMVKGKQKKPIYNNQETQEVDCPNLRRKLLN</sequence>
<evidence type="ECO:0000313" key="3">
    <source>
        <dbReference type="Proteomes" id="UP001195483"/>
    </source>
</evidence>
<proteinExistence type="predicted"/>
<feature type="compositionally biased region" description="Basic and acidic residues" evidence="1">
    <location>
        <begin position="124"/>
        <end position="134"/>
    </location>
</feature>
<name>A0AAE0VGH1_9BIVA</name>
<evidence type="ECO:0000313" key="2">
    <source>
        <dbReference type="EMBL" id="KAK3575820.1"/>
    </source>
</evidence>
<reference evidence="2" key="3">
    <citation type="submission" date="2023-05" db="EMBL/GenBank/DDBJ databases">
        <authorList>
            <person name="Smith C.H."/>
        </authorList>
    </citation>
    <scope>NUCLEOTIDE SEQUENCE</scope>
    <source>
        <strain evidence="2">CHS0354</strain>
        <tissue evidence="2">Mantle</tissue>
    </source>
</reference>
<evidence type="ECO:0000256" key="1">
    <source>
        <dbReference type="SAM" id="MobiDB-lite"/>
    </source>
</evidence>
<reference evidence="2" key="1">
    <citation type="journal article" date="2021" name="Genome Biol. Evol.">
        <title>A High-Quality Reference Genome for a Parasitic Bivalve with Doubly Uniparental Inheritance (Bivalvia: Unionida).</title>
        <authorList>
            <person name="Smith C.H."/>
        </authorList>
    </citation>
    <scope>NUCLEOTIDE SEQUENCE</scope>
    <source>
        <strain evidence="2">CHS0354</strain>
    </source>
</reference>
<protein>
    <recommendedName>
        <fullName evidence="4">Retrotransposon gag domain-containing protein</fullName>
    </recommendedName>
</protein>
<keyword evidence="3" id="KW-1185">Reference proteome</keyword>
<dbReference type="EMBL" id="JAEAOA010001109">
    <property type="protein sequence ID" value="KAK3575820.1"/>
    <property type="molecule type" value="Genomic_DNA"/>
</dbReference>
<feature type="region of interest" description="Disordered" evidence="1">
    <location>
        <begin position="119"/>
        <end position="140"/>
    </location>
</feature>
<evidence type="ECO:0008006" key="4">
    <source>
        <dbReference type="Google" id="ProtNLM"/>
    </source>
</evidence>
<reference evidence="2" key="2">
    <citation type="journal article" date="2021" name="Genome Biol. Evol.">
        <title>Developing a high-quality reference genome for a parasitic bivalve with doubly uniparental inheritance (Bivalvia: Unionida).</title>
        <authorList>
            <person name="Smith C.H."/>
        </authorList>
    </citation>
    <scope>NUCLEOTIDE SEQUENCE</scope>
    <source>
        <strain evidence="2">CHS0354</strain>
        <tissue evidence="2">Mantle</tissue>
    </source>
</reference>
<comment type="caution">
    <text evidence="2">The sequence shown here is derived from an EMBL/GenBank/DDBJ whole genome shotgun (WGS) entry which is preliminary data.</text>
</comment>
<organism evidence="2 3">
    <name type="scientific">Potamilus streckersoni</name>
    <dbReference type="NCBI Taxonomy" id="2493646"/>
    <lineage>
        <taxon>Eukaryota</taxon>
        <taxon>Metazoa</taxon>
        <taxon>Spiralia</taxon>
        <taxon>Lophotrochozoa</taxon>
        <taxon>Mollusca</taxon>
        <taxon>Bivalvia</taxon>
        <taxon>Autobranchia</taxon>
        <taxon>Heteroconchia</taxon>
        <taxon>Palaeoheterodonta</taxon>
        <taxon>Unionida</taxon>
        <taxon>Unionoidea</taxon>
        <taxon>Unionidae</taxon>
        <taxon>Ambleminae</taxon>
        <taxon>Lampsilini</taxon>
        <taxon>Potamilus</taxon>
    </lineage>
</organism>